<name>A0A069J847_RHOSG</name>
<comment type="caution">
    <text evidence="1">The sequence shown here is derived from an EMBL/GenBank/DDBJ whole genome shotgun (WGS) entry which is preliminary data.</text>
</comment>
<accession>A0A2A5IYG7</accession>
<protein>
    <submittedName>
        <fullName evidence="1">Uncharacterized protein</fullName>
    </submittedName>
</protein>
<gene>
    <name evidence="1" type="ORF">CHR55_32455</name>
</gene>
<dbReference type="RefSeq" id="WP_024488094.1">
    <property type="nucleotide sequence ID" value="NZ_CP063235.1"/>
</dbReference>
<evidence type="ECO:0000313" key="1">
    <source>
        <dbReference type="EMBL" id="PCK22375.1"/>
    </source>
</evidence>
<evidence type="ECO:0000313" key="2">
    <source>
        <dbReference type="Proteomes" id="UP000230886"/>
    </source>
</evidence>
<accession>A0A069J847</accession>
<reference evidence="1 2" key="1">
    <citation type="submission" date="2017-07" db="EMBL/GenBank/DDBJ databases">
        <title>Draft sequence of Rhodococcus enclensis 23b-28.</title>
        <authorList>
            <person name="Besaury L."/>
            <person name="Sancelme M."/>
            <person name="Amato P."/>
            <person name="Lallement A."/>
            <person name="Delort A.-M."/>
        </authorList>
    </citation>
    <scope>NUCLEOTIDE SEQUENCE [LARGE SCALE GENOMIC DNA]</scope>
    <source>
        <strain evidence="1 2">23b-28</strain>
    </source>
</reference>
<dbReference type="EMBL" id="NOVD01000072">
    <property type="protein sequence ID" value="PCK22375.1"/>
    <property type="molecule type" value="Genomic_DNA"/>
</dbReference>
<organism evidence="1 2">
    <name type="scientific">Rhodococcus qingshengii</name>
    <dbReference type="NCBI Taxonomy" id="334542"/>
    <lineage>
        <taxon>Bacteria</taxon>
        <taxon>Bacillati</taxon>
        <taxon>Actinomycetota</taxon>
        <taxon>Actinomycetes</taxon>
        <taxon>Mycobacteriales</taxon>
        <taxon>Nocardiaceae</taxon>
        <taxon>Rhodococcus</taxon>
        <taxon>Rhodococcus erythropolis group</taxon>
    </lineage>
</organism>
<dbReference type="AlphaFoldDB" id="A0A069J847"/>
<proteinExistence type="predicted"/>
<sequence>MTEDPPVETLSRWSDSGATWRVLRRTSTSITVSLRRCDGGEEVERLTSSDPDLLEWIGDRVSSED</sequence>
<dbReference type="Proteomes" id="UP000230886">
    <property type="component" value="Unassembled WGS sequence"/>
</dbReference>